<accession>W9NU85</accession>
<dbReference type="Proteomes" id="UP000030751">
    <property type="component" value="Unassembled WGS sequence"/>
</dbReference>
<sequence>MRKRRLKHRCAVWLLVEKGKRLSAHQQRRSQPQHEVSNRRTSRSYRRSFGVYTSTSFPPTAPKPRWPTSTKMLCHPPRLRDRVSGQSCYHVVATIDTWRVKVGSRLGFNI</sequence>
<organism evidence="2">
    <name type="scientific">Fusarium oxysporum f. sp. pisi HDV247</name>
    <dbReference type="NCBI Taxonomy" id="1080344"/>
    <lineage>
        <taxon>Eukaryota</taxon>
        <taxon>Fungi</taxon>
        <taxon>Dikarya</taxon>
        <taxon>Ascomycota</taxon>
        <taxon>Pezizomycotina</taxon>
        <taxon>Sordariomycetes</taxon>
        <taxon>Hypocreomycetidae</taxon>
        <taxon>Hypocreales</taxon>
        <taxon>Nectriaceae</taxon>
        <taxon>Fusarium</taxon>
        <taxon>Fusarium oxysporum species complex</taxon>
    </lineage>
</organism>
<evidence type="ECO:0000256" key="1">
    <source>
        <dbReference type="SAM" id="MobiDB-lite"/>
    </source>
</evidence>
<name>W9NU85_FUSOX</name>
<gene>
    <name evidence="2" type="ORF">FOVG_12240</name>
</gene>
<protein>
    <submittedName>
        <fullName evidence="2">Uncharacterized protein</fullName>
    </submittedName>
</protein>
<dbReference type="HOGENOM" id="CLU_2171171_0_0_1"/>
<evidence type="ECO:0000313" key="2">
    <source>
        <dbReference type="EMBL" id="EXA36338.1"/>
    </source>
</evidence>
<feature type="region of interest" description="Disordered" evidence="1">
    <location>
        <begin position="22"/>
        <end position="69"/>
    </location>
</feature>
<reference evidence="2" key="2">
    <citation type="submission" date="2012-05" db="EMBL/GenBank/DDBJ databases">
        <title>Annotation of the Genome Sequence of Fusarium oxysporum HDV247.</title>
        <authorList>
            <consortium name="The Broad Institute Genomics Platform"/>
            <person name="Ma L.-J."/>
            <person name="Corby-Kistler H."/>
            <person name="Broz K."/>
            <person name="Gale L.R."/>
            <person name="Jonkers W."/>
            <person name="O'Donnell K."/>
            <person name="Ploetz R."/>
            <person name="Steinberg C."/>
            <person name="Schwartz D.C."/>
            <person name="VanEtten H."/>
            <person name="Zhou S."/>
            <person name="Young S.K."/>
            <person name="Zeng Q."/>
            <person name="Gargeya S."/>
            <person name="Fitzgerald M."/>
            <person name="Abouelleil A."/>
            <person name="Alvarado L."/>
            <person name="Chapman S.B."/>
            <person name="Gainer-Dewar J."/>
            <person name="Goldberg J."/>
            <person name="Griggs A."/>
            <person name="Gujja S."/>
            <person name="Hansen M."/>
            <person name="Howarth C."/>
            <person name="Imamovic A."/>
            <person name="Ireland A."/>
            <person name="Larimer J."/>
            <person name="McCowan C."/>
            <person name="Murphy C."/>
            <person name="Pearson M."/>
            <person name="Poon T.W."/>
            <person name="Priest M."/>
            <person name="Roberts A."/>
            <person name="Saif S."/>
            <person name="Shea T."/>
            <person name="Sykes S."/>
            <person name="Wortman J."/>
            <person name="Nusbaum C."/>
            <person name="Birren B."/>
        </authorList>
    </citation>
    <scope>NUCLEOTIDE SEQUENCE</scope>
    <source>
        <strain evidence="2">HDV247</strain>
    </source>
</reference>
<dbReference type="AlphaFoldDB" id="W9NU85"/>
<reference evidence="2" key="1">
    <citation type="submission" date="2011-10" db="EMBL/GenBank/DDBJ databases">
        <title>The Genome Sequence of Fusarium oxysporum HDV247.</title>
        <authorList>
            <consortium name="The Broad Institute Genome Sequencing Platform"/>
            <person name="Ma L.-J."/>
            <person name="Gale L.R."/>
            <person name="Schwartz D.C."/>
            <person name="Zhou S."/>
            <person name="Corby-Kistler H."/>
            <person name="Young S.K."/>
            <person name="Zeng Q."/>
            <person name="Gargeya S."/>
            <person name="Fitzgerald M."/>
            <person name="Haas B."/>
            <person name="Abouelleil A."/>
            <person name="Alvarado L."/>
            <person name="Arachchi H.M."/>
            <person name="Berlin A."/>
            <person name="Brown A."/>
            <person name="Chapman S.B."/>
            <person name="Chen Z."/>
            <person name="Dunbar C."/>
            <person name="Freedman E."/>
            <person name="Gearin G."/>
            <person name="Goldberg J."/>
            <person name="Griggs A."/>
            <person name="Gujja S."/>
            <person name="Heiman D."/>
            <person name="Howarth C."/>
            <person name="Larson L."/>
            <person name="Lui A."/>
            <person name="MacDonald P.J.P."/>
            <person name="Montmayeur A."/>
            <person name="Murphy C."/>
            <person name="Neiman D."/>
            <person name="Pearson M."/>
            <person name="Priest M."/>
            <person name="Roberts A."/>
            <person name="Saif S."/>
            <person name="Shea T."/>
            <person name="Shenoy N."/>
            <person name="Sisk P."/>
            <person name="Stolte C."/>
            <person name="Sykes S."/>
            <person name="Wortman J."/>
            <person name="Nusbaum C."/>
            <person name="Birren B."/>
        </authorList>
    </citation>
    <scope>NUCLEOTIDE SEQUENCE [LARGE SCALE GENOMIC DNA]</scope>
    <source>
        <strain evidence="2">HDV247</strain>
    </source>
</reference>
<proteinExistence type="predicted"/>
<dbReference type="EMBL" id="JH650976">
    <property type="protein sequence ID" value="EXA36338.1"/>
    <property type="molecule type" value="Genomic_DNA"/>
</dbReference>